<name>A0A0A9CSS9_ARUDO</name>
<reference evidence="1" key="2">
    <citation type="journal article" date="2015" name="Data Brief">
        <title>Shoot transcriptome of the giant reed, Arundo donax.</title>
        <authorList>
            <person name="Barrero R.A."/>
            <person name="Guerrero F.D."/>
            <person name="Moolhuijzen P."/>
            <person name="Goolsby J.A."/>
            <person name="Tidwell J."/>
            <person name="Bellgard S.E."/>
            <person name="Bellgard M.I."/>
        </authorList>
    </citation>
    <scope>NUCLEOTIDE SEQUENCE</scope>
    <source>
        <tissue evidence="1">Shoot tissue taken approximately 20 cm above the soil surface</tissue>
    </source>
</reference>
<reference evidence="1" key="1">
    <citation type="submission" date="2014-09" db="EMBL/GenBank/DDBJ databases">
        <authorList>
            <person name="Magalhaes I.L.F."/>
            <person name="Oliveira U."/>
            <person name="Santos F.R."/>
            <person name="Vidigal T.H.D.A."/>
            <person name="Brescovit A.D."/>
            <person name="Santos A.J."/>
        </authorList>
    </citation>
    <scope>NUCLEOTIDE SEQUENCE</scope>
    <source>
        <tissue evidence="1">Shoot tissue taken approximately 20 cm above the soil surface</tissue>
    </source>
</reference>
<sequence length="52" mass="5996">MTGHKHLLYSMLYSISQVSYFLVEAQKYSNSTITYSLTRYEGRGDNVEGRSL</sequence>
<protein>
    <submittedName>
        <fullName evidence="1">Uncharacterized protein</fullName>
    </submittedName>
</protein>
<evidence type="ECO:0000313" key="1">
    <source>
        <dbReference type="EMBL" id="JAD76455.1"/>
    </source>
</evidence>
<accession>A0A0A9CSS9</accession>
<dbReference type="AlphaFoldDB" id="A0A0A9CSS9"/>
<organism evidence="1">
    <name type="scientific">Arundo donax</name>
    <name type="common">Giant reed</name>
    <name type="synonym">Donax arundinaceus</name>
    <dbReference type="NCBI Taxonomy" id="35708"/>
    <lineage>
        <taxon>Eukaryota</taxon>
        <taxon>Viridiplantae</taxon>
        <taxon>Streptophyta</taxon>
        <taxon>Embryophyta</taxon>
        <taxon>Tracheophyta</taxon>
        <taxon>Spermatophyta</taxon>
        <taxon>Magnoliopsida</taxon>
        <taxon>Liliopsida</taxon>
        <taxon>Poales</taxon>
        <taxon>Poaceae</taxon>
        <taxon>PACMAD clade</taxon>
        <taxon>Arundinoideae</taxon>
        <taxon>Arundineae</taxon>
        <taxon>Arundo</taxon>
    </lineage>
</organism>
<proteinExistence type="predicted"/>
<dbReference type="EMBL" id="GBRH01221440">
    <property type="protein sequence ID" value="JAD76455.1"/>
    <property type="molecule type" value="Transcribed_RNA"/>
</dbReference>